<dbReference type="InterPro" id="IPR010071">
    <property type="entry name" value="AA_adenyl_dom"/>
</dbReference>
<dbReference type="InterPro" id="IPR001242">
    <property type="entry name" value="Condensation_dom"/>
</dbReference>
<keyword evidence="2" id="KW-0596">Phosphopantetheine</keyword>
<dbReference type="InterPro" id="IPR006162">
    <property type="entry name" value="Ppantetheine_attach_site"/>
</dbReference>
<dbReference type="InterPro" id="IPR045851">
    <property type="entry name" value="AMP-bd_C_sf"/>
</dbReference>
<dbReference type="Gene3D" id="3.30.559.10">
    <property type="entry name" value="Chloramphenicol acetyltransferase-like domain"/>
    <property type="match status" value="5"/>
</dbReference>
<dbReference type="PROSITE" id="PS50075">
    <property type="entry name" value="CARRIER"/>
    <property type="match status" value="5"/>
</dbReference>
<dbReference type="GO" id="GO:0031177">
    <property type="term" value="F:phosphopantetheine binding"/>
    <property type="evidence" value="ECO:0007669"/>
    <property type="project" value="InterPro"/>
</dbReference>
<dbReference type="GO" id="GO:0008610">
    <property type="term" value="P:lipid biosynthetic process"/>
    <property type="evidence" value="ECO:0007669"/>
    <property type="project" value="UniProtKB-ARBA"/>
</dbReference>
<dbReference type="InterPro" id="IPR000873">
    <property type="entry name" value="AMP-dep_synth/lig_dom"/>
</dbReference>
<dbReference type="InterPro" id="IPR001031">
    <property type="entry name" value="Thioesterase"/>
</dbReference>
<dbReference type="UniPathway" id="UPA00011"/>
<comment type="cofactor">
    <cofactor evidence="1">
        <name>pantetheine 4'-phosphate</name>
        <dbReference type="ChEBI" id="CHEBI:47942"/>
    </cofactor>
</comment>
<dbReference type="SUPFAM" id="SSF56801">
    <property type="entry name" value="Acetyl-CoA synthetase-like"/>
    <property type="match status" value="4"/>
</dbReference>
<dbReference type="InterPro" id="IPR020806">
    <property type="entry name" value="PKS_PP-bd"/>
</dbReference>
<dbReference type="CDD" id="cd05930">
    <property type="entry name" value="A_NRPS"/>
    <property type="match status" value="1"/>
</dbReference>
<dbReference type="Proteomes" id="UP000471120">
    <property type="component" value="Unassembled WGS sequence"/>
</dbReference>
<dbReference type="SUPFAM" id="SSF47336">
    <property type="entry name" value="ACP-like"/>
    <property type="match status" value="5"/>
</dbReference>
<dbReference type="Gene3D" id="3.30.300.30">
    <property type="match status" value="4"/>
</dbReference>
<dbReference type="SUPFAM" id="SSF52777">
    <property type="entry name" value="CoA-dependent acyltransferases"/>
    <property type="match status" value="10"/>
</dbReference>
<feature type="domain" description="Carrier" evidence="4">
    <location>
        <begin position="3767"/>
        <end position="3844"/>
    </location>
</feature>
<dbReference type="GO" id="GO:0044550">
    <property type="term" value="P:secondary metabolite biosynthetic process"/>
    <property type="evidence" value="ECO:0007669"/>
    <property type="project" value="TreeGrafter"/>
</dbReference>
<dbReference type="Gene3D" id="3.40.50.1820">
    <property type="entry name" value="alpha/beta hydrolase"/>
    <property type="match status" value="1"/>
</dbReference>
<dbReference type="InterPro" id="IPR036736">
    <property type="entry name" value="ACP-like_sf"/>
</dbReference>
<dbReference type="NCBIfam" id="NF003417">
    <property type="entry name" value="PRK04813.1"/>
    <property type="match status" value="5"/>
</dbReference>
<dbReference type="Pfam" id="PF00550">
    <property type="entry name" value="PP-binding"/>
    <property type="match status" value="5"/>
</dbReference>
<feature type="domain" description="Carrier" evidence="4">
    <location>
        <begin position="2845"/>
        <end position="2919"/>
    </location>
</feature>
<dbReference type="InterPro" id="IPR009081">
    <property type="entry name" value="PP-bd_ACP"/>
</dbReference>
<sequence>MTVEFALSATQRGLWHLQQANPGETFDIGQYVEVLGDLDVDLLRRASDRGSRELESPTVELVDTGGEPWLRIVPDIDDAMGYLDLRDRPDPEATAQTWMRTDITRVRDPFAERPIAATLLRLGDAHWYWYSRVHHLLMDGSGAMALTRRVAEIYTHLQAGTEPPPAGALTLAALADEDARYRASTRYDADERYWSERIPELPDPPRVARASAPPSTLPALARTTLDRALTARIAGHAATAGSDVPVVVGAFAAYVGRLTGTDDVALSIPVSGRTTAAARRSAGAVSNVLPLVVAVHPGVTPRELVTRTRTALTGILRHQRYPFAEIVRRGDGRLRDFGPAVNVMAFQSEIVLGETTASFRLLSTGLVDDLALDIYPAIDGGLRVDLEGNPALYSPADLTCHLDRFVRYLDAFTAEWDAPERTLSLLADDERAALVPARGAAPPEPAPVHALVAGAPDDDAVRCGTVTLTYRVLAERVTALAAALREHGVGPEVPVAVVLPRSAESVVARLAVSAAGGVYVPVDPAYPEQRVRDMLTGTEARVVVTHDPGAVPPGAVRVAPDATGTAFVPPPWHPDAAAYIVHTSGSTGRPKVVVVPHRGVAALAHARREVFPVGPGDRVLHVASPAFDMALEETLVALAHGATLVVAPEGATAGDELTDLLDRERVTHAIITPTVAASLGRTPHLRYLDLGGEAVPQEAVDRWARSVVLLDGYGPSEATVTTLLSAPLDRSPELGRPVPGTTARVLDRQLRAVPPGGIGELYLSGDSLARGYRDAALTASRFVATSDGERMYRTGDLVAVGADGTLTFAGRSDDQLTVHGHRIEPGEIDAVLREVSGVASSVTLIRDDVLASYVVGDRGTRLDAADLRAHCLARLPRHMVPVVTVLDALPLTAHGKTDRAALPAPRSGADRAAHTETERLVAQTVADVLGLDIATLGADSDFFAAGGNSLTGTQLVARLAALTGRRVSLRDVFESPTVESLAARIDAREGERQPLTARGDGPAPLSPAQRRMWVLGQLDSPRYAMPFTVELPAAVSVDVVRAVALDLVTRHRALRTVVAFVDGEPVQVVREPAIEIDTIAADEKTAYILQGLDLEAQAPLRIAVVGSPGDALELLVVTHHIAFDGLSLAPLARDAATAFAARAAGEQPQWDALPVHYTDFAWWQTESLGDPRDPGSLAAREIRYWRRTLDGLPATVALPLDRPRPTGASPVAQSVAWRIPAADRAALDALAAESGVTLFVLLHATLAVLMHKLSGDTDFAIGTPTSGRSDPALDDVVGTFVGTVALRSTIDPHRPFADLLAAGRAAVLGAFAHAELPFDAVVDALAPPRVSGAHPVFQVIFAYDEYASPVLARLAEHGIAAREETLPIARFDLEVHAVDSHDEPGALDFRFAFAARALDRDTVDVWAQRWRRILAAVVADPRTPVARIDTLTPAEHAARDGAPWHEPEATTLGEAFERRAALDPDAVAVVAGDETLTYGRLEARSRGLAAALVAAGVRRGDVVGVAVARSVDLVVALVAVVRAGAAYLPLDLAYPDARLQYLLDDARPVAVIGDLPSGVDSGGVRALPVDAHADAPLPPPAAGAAYVVHTSGSTGLPKGVVVDHAAVLSLLANTGLDAGPDDVWTMAHSASFDFAVWEMWAPLTTGGRVVVVGTDVARNPDDLVALLHRERVTILDQTPTAFGRIVHHDVPDSLRRIIFGGEALDHDAVQGWRTRHPDVHVVDMYGITETAVHVTRHDVADGQRAIGSALPGLRTYVLDAALAPVPPGTAGELYVAGRQLARGYRGRPGLTTTRFVADPFVAGERMYRTGDRVRATVTDGRVLEYLGRTDAQLEIRGHRVEPAEVEYALRAHPGIDTAAVAARDLGSGPVLVAYVVAADPELESSAVLAHARAVLPNHLVPSAAMLLGALPRTTNGKLDRDALPTEVAAHVIVTGPRTALESAIARAVTEVVRVGAVDVDTDLFELGVDSIAATRLASAITRTTELAVGIRDVFENPTVASLAAVLADRPAHAPVAAPVDRPERPPLTRSQHRMWSAHRLDPESTALHVAGTVAFDGPVDVAALRCAIDDIVGRHEALRTRYPLGPDGTPYQDVAADARLVPGGDGPPGPDFVTRPFVLANSAPVRLHLERADTRWILHVTAHHIAVDEWSLRRLGLDLVHAYGARTAGVAPQWEQVGQPVDHALRERTSSVPEPSAAAPVAAATLHAVGPRTGVAGTIRRTAPVDVRALARTAGVTVFSAAHAAFAIALARLGGSRDVVVASAVADRLHATDTVGMFVDTAALAATVPDAATFARFARDLAAATLDAPVDGADVPPIALGVGTPPEPLALGDVTVAIGDVPTGATKFDLHLHVTHRDGAVDLTAEYDTGRYDADLVTAVVSLVADVLAEAAASPETVVAGLGRGDGAPVPGGDAAPETALADLFAATAAVHADRPALTDGVAELRYRDLAARVHERAEVLRRDGVGPGWIVPIPFGRGIEFVVEMLAIAATGAAYSPGSGIAAAEQRNDAHGLAYVVHTSGTTGTPRPVAVTASGIASLAAAAVEHYRVGPGDRVLHAYRPTFDAALLEILLAIASGACLVVASDDVDSGPELSRFVANIVVTHVLSTPSVLTTLDPDEMTGVRVVGVGGEPLPRALAERWSRGRLLVDAYGTSEATVVSTLAHVHTDPGTIGRPIRGTTAETLDAALRPVPAEGIGELYVSGVGVARGYLGDPATTAVRFVAAPGGAVRYRTGDLVRRRANGTVVYLGRSDRQVQINGVRTELDGLEARIAAVAGVRGCAATVRGGTIVAYVAGDVAAVRRALAHEPGTRSIPVVAVGALPRTANGKIDHGALPDPALDAGEPPATGDERVVADAVRELLGVTVGRDGDFFRAGGTSLTATALTALLETALGVDVPVRLVFENPTPRTLAAALAAHAPAPAPDLARPDRPPLTAAQHRIWIAARIDPSAYTVPVVVRTSADLDGDLLGAAFRDVAARHESLRTRFPVGDDGVPWQDVLPEFTVPVEECSVETCDLEATVDALAAREFDVTAAPPVHVTLLRAESETVVVAVVHHIATDGASVPPLLHDLTTAYAARSAGTAPRFGAAPVQPADVAVREAAATVDDTFWRETFADAATTLAPLPTYGADDDASVTVSIPVRTAEGAAAFAREEGTTLLAVLHTAVAAALGRLSGTTDLTIATVTSGRGPASHDAVGMYVAPILVRTRLGDAATLREAAREVRAAQLAAIAHADVPYGRIVAAAGAPQVSLGHDDVAALPDFGGFAGARVEVRGGDAMLAPVHIHATSGASDALELRVRCRGASRDVTRTLAEHVVAMLTALVADPGADPADVPLRRAEPMRTDAVAPRTFGDVLVRAAAAHPDAVALVADGTAITYRALLAAAREHGRALALAPGSLAGLPAERSGRFVVDVWAAALAGATFTAADPDAVAPLGDLAGVAYVVATSGTTGTPRFVAVPHRGVAAFAATAAHGLAPGDRVLFGLGTAFDAALYPLLAAAGSGATLVVAPQDAFAGPPLADVIAEHAVTHVVATPSILATLDPAAVPSVRHVVCGGEALPASLAAEWSHCVVVDSYGPAESTVVALTGPAGAGLGRPVPGTSARVLDPALRSVVVGGAGELYLDGDGLALGYLGDPATTAARFVAAPGGARRYRTGDRVVARADGSVEFGGRLDRQAKVRGIRVELGALDAVARAVPGVTAAAVTVTGGDLRCYVVGDAATSTVAAALHGAVPALRVPPVVTSLTALPLTANGKLDERALPAASAARPLTTDTQRLVAAAFAAVLERDLDEIGSDTDFFGAGGTSLTATRLVARLGAATERSVPLGLVFGAPVVHDLAAAVDALPRGGAITPEARPERIPLSRAQKRMWIAAQRDPASSLHVLPGLVTIDGPLDVAALRAAFTDLVTRHEVLRARYRLGPDGEPFQEIVAPEHVALDIRSGTVDPDAIHRAASIGFGLLDEVPLRAVLHGVGEQRHVLAVTAHHIAVDGWSIRPLLGDLVAGYAARRAGALQDIPPPAIQVADHALWEARQSIDTSYWRARLAGLRSVAPIPRDREVELRPDTPATAVRVPLAPHVARGVAEFAARAGTTEFVVAHAVLALLCAHESGSADVAIATAVSGRGRPELDTLPGMFVDMVVLRTLVDVGRTAEQHVVAVRGADTSAFAHADTPYDAVAPLLPGHPQIAVALDDFTFDVPPAADLTVTVEEIALPVARSELFFTLDRRAGEVVLTYSTEAFDVATAQRLARRYADLLAEVVGHPGRAVAEWTGSLAVPEAPPADEPAPLVAPRSATELVVADVFAEVARAAQVGALDSFFEIGGDSLAVPRVATRLQEALGAPVPVAAVFANPTVAALASAIDEGLPENGDLTALLGTVVHLGGHGDGAPLFAIHPAGGLAWCYVGLVEVAGGRDVYGVQASALPAAPASITELAAFYVRAVTAVASTGPYHLLGWSLGGLVAHEMAVQLTDAGEQVASLVLLDTVPPEFFALAPDAGGADAEFREAARALAASVALPDDTADRIDAVVSRLRELAPAHVPRPFPGPIDFVTATRALAYHPEPVAAWDGRLGPLVTEHRVDADHHELADPEHLGALVRLPTHDALDST</sequence>
<proteinExistence type="predicted"/>
<reference evidence="5 6" key="1">
    <citation type="submission" date="2018-07" db="EMBL/GenBank/DDBJ databases">
        <title>Genome sequence of Rhodococcus rhodnii ATCC 35071 from Rhodnius prolixus.</title>
        <authorList>
            <person name="Patel V."/>
            <person name="Vogel K.J."/>
        </authorList>
    </citation>
    <scope>NUCLEOTIDE SEQUENCE [LARGE SCALE GENOMIC DNA]</scope>
    <source>
        <strain evidence="5 6">ATCC 35071</strain>
    </source>
</reference>
<dbReference type="EMBL" id="QRCM01000001">
    <property type="protein sequence ID" value="TXG90127.1"/>
    <property type="molecule type" value="Genomic_DNA"/>
</dbReference>
<dbReference type="Gene3D" id="3.40.50.12780">
    <property type="entry name" value="N-terminal domain of ligase-like"/>
    <property type="match status" value="5"/>
</dbReference>
<protein>
    <submittedName>
        <fullName evidence="5">Non-ribosomal peptide synthetase</fullName>
    </submittedName>
</protein>
<dbReference type="GO" id="GO:0043041">
    <property type="term" value="P:amino acid activation for nonribosomal peptide biosynthetic process"/>
    <property type="evidence" value="ECO:0007669"/>
    <property type="project" value="TreeGrafter"/>
</dbReference>
<gene>
    <name evidence="5" type="ORF">DW322_07715</name>
</gene>
<evidence type="ECO:0000256" key="2">
    <source>
        <dbReference type="ARBA" id="ARBA00022450"/>
    </source>
</evidence>
<keyword evidence="3" id="KW-0597">Phosphoprotein</keyword>
<evidence type="ECO:0000259" key="4">
    <source>
        <dbReference type="PROSITE" id="PS50075"/>
    </source>
</evidence>
<evidence type="ECO:0000256" key="1">
    <source>
        <dbReference type="ARBA" id="ARBA00001957"/>
    </source>
</evidence>
<dbReference type="PROSITE" id="PS00012">
    <property type="entry name" value="PHOSPHOPANTETHEINE"/>
    <property type="match status" value="2"/>
</dbReference>
<dbReference type="Pfam" id="PF00501">
    <property type="entry name" value="AMP-binding"/>
    <property type="match status" value="5"/>
</dbReference>
<dbReference type="InterPro" id="IPR029058">
    <property type="entry name" value="AB_hydrolase_fold"/>
</dbReference>
<dbReference type="InterPro" id="IPR020802">
    <property type="entry name" value="TesA-like"/>
</dbReference>
<organism evidence="5 6">
    <name type="scientific">Rhodococcus rhodnii</name>
    <dbReference type="NCBI Taxonomy" id="38312"/>
    <lineage>
        <taxon>Bacteria</taxon>
        <taxon>Bacillati</taxon>
        <taxon>Actinomycetota</taxon>
        <taxon>Actinomycetes</taxon>
        <taxon>Mycobacteriales</taxon>
        <taxon>Nocardiaceae</taxon>
        <taxon>Rhodococcus</taxon>
    </lineage>
</organism>
<dbReference type="PANTHER" id="PTHR45527">
    <property type="entry name" value="NONRIBOSOMAL PEPTIDE SYNTHETASE"/>
    <property type="match status" value="1"/>
</dbReference>
<dbReference type="GO" id="GO:0003824">
    <property type="term" value="F:catalytic activity"/>
    <property type="evidence" value="ECO:0007669"/>
    <property type="project" value="InterPro"/>
</dbReference>
<dbReference type="InterPro" id="IPR042099">
    <property type="entry name" value="ANL_N_sf"/>
</dbReference>
<dbReference type="InterPro" id="IPR025110">
    <property type="entry name" value="AMP-bd_C"/>
</dbReference>
<evidence type="ECO:0000313" key="6">
    <source>
        <dbReference type="Proteomes" id="UP000471120"/>
    </source>
</evidence>
<evidence type="ECO:0000313" key="5">
    <source>
        <dbReference type="EMBL" id="TXG90127.1"/>
    </source>
</evidence>
<dbReference type="Pfam" id="PF00668">
    <property type="entry name" value="Condensation"/>
    <property type="match status" value="6"/>
</dbReference>
<dbReference type="Gene3D" id="1.10.1200.10">
    <property type="entry name" value="ACP-like"/>
    <property type="match status" value="4"/>
</dbReference>
<feature type="domain" description="Carrier" evidence="4">
    <location>
        <begin position="1935"/>
        <end position="2010"/>
    </location>
</feature>
<evidence type="ECO:0000256" key="3">
    <source>
        <dbReference type="ARBA" id="ARBA00022553"/>
    </source>
</evidence>
<feature type="domain" description="Carrier" evidence="4">
    <location>
        <begin position="4286"/>
        <end position="4361"/>
    </location>
</feature>
<dbReference type="RefSeq" id="WP_010838766.1">
    <property type="nucleotide sequence ID" value="NZ_QRCM01000001.1"/>
</dbReference>
<dbReference type="NCBIfam" id="TIGR01733">
    <property type="entry name" value="AA-adenyl-dom"/>
    <property type="match status" value="2"/>
</dbReference>
<dbReference type="SMART" id="SM00823">
    <property type="entry name" value="PKS_PP"/>
    <property type="match status" value="5"/>
</dbReference>
<dbReference type="GO" id="GO:0005737">
    <property type="term" value="C:cytoplasm"/>
    <property type="evidence" value="ECO:0007669"/>
    <property type="project" value="TreeGrafter"/>
</dbReference>
<dbReference type="Gene3D" id="3.30.559.30">
    <property type="entry name" value="Nonribosomal peptide synthetase, condensation domain"/>
    <property type="match status" value="5"/>
</dbReference>
<comment type="caution">
    <text evidence="5">The sequence shown here is derived from an EMBL/GenBank/DDBJ whole genome shotgun (WGS) entry which is preliminary data.</text>
</comment>
<dbReference type="InterPro" id="IPR020845">
    <property type="entry name" value="AMP-binding_CS"/>
</dbReference>
<dbReference type="SMART" id="SM00824">
    <property type="entry name" value="PKS_TE"/>
    <property type="match status" value="1"/>
</dbReference>
<dbReference type="PROSITE" id="PS00455">
    <property type="entry name" value="AMP_BINDING"/>
    <property type="match status" value="4"/>
</dbReference>
<feature type="domain" description="Carrier" evidence="4">
    <location>
        <begin position="912"/>
        <end position="989"/>
    </location>
</feature>
<dbReference type="InterPro" id="IPR023213">
    <property type="entry name" value="CAT-like_dom_sf"/>
</dbReference>
<name>A0A6P2CBJ7_9NOCA</name>
<dbReference type="Pfam" id="PF00975">
    <property type="entry name" value="Thioesterase"/>
    <property type="match status" value="1"/>
</dbReference>
<dbReference type="SUPFAM" id="SSF53474">
    <property type="entry name" value="alpha/beta-Hydrolases"/>
    <property type="match status" value="1"/>
</dbReference>
<dbReference type="PANTHER" id="PTHR45527:SF1">
    <property type="entry name" value="FATTY ACID SYNTHASE"/>
    <property type="match status" value="1"/>
</dbReference>
<dbReference type="Pfam" id="PF13193">
    <property type="entry name" value="AMP-binding_C"/>
    <property type="match status" value="1"/>
</dbReference>
<accession>A0A6P2CBJ7</accession>